<protein>
    <recommendedName>
        <fullName evidence="3">Glycosyl transferase family 2</fullName>
    </recommendedName>
</protein>
<proteinExistence type="predicted"/>
<evidence type="ECO:0008006" key="3">
    <source>
        <dbReference type="Google" id="ProtNLM"/>
    </source>
</evidence>
<dbReference type="STRING" id="1123282.SAMN02745823_00421"/>
<dbReference type="InterPro" id="IPR029044">
    <property type="entry name" value="Nucleotide-diphossugar_trans"/>
</dbReference>
<dbReference type="Gene3D" id="1.25.40.10">
    <property type="entry name" value="Tetratricopeptide repeat domain"/>
    <property type="match status" value="1"/>
</dbReference>
<evidence type="ECO:0000313" key="1">
    <source>
        <dbReference type="EMBL" id="SHH59769.1"/>
    </source>
</evidence>
<dbReference type="SUPFAM" id="SSF53448">
    <property type="entry name" value="Nucleotide-diphospho-sugar transferases"/>
    <property type="match status" value="1"/>
</dbReference>
<dbReference type="AlphaFoldDB" id="A0A1M5U9Y6"/>
<dbReference type="OrthoDB" id="9815923at2"/>
<dbReference type="EMBL" id="FQXV01000001">
    <property type="protein sequence ID" value="SHH59769.1"/>
    <property type="molecule type" value="Genomic_DNA"/>
</dbReference>
<accession>A0A1M5U9Y6</accession>
<reference evidence="1 2" key="1">
    <citation type="submission" date="2016-11" db="EMBL/GenBank/DDBJ databases">
        <authorList>
            <person name="Jaros S."/>
            <person name="Januszkiewicz K."/>
            <person name="Wedrychowicz H."/>
        </authorList>
    </citation>
    <scope>NUCLEOTIDE SEQUENCE [LARGE SCALE GENOMIC DNA]</scope>
    <source>
        <strain evidence="1 2">DSM 10068</strain>
    </source>
</reference>
<evidence type="ECO:0000313" key="2">
    <source>
        <dbReference type="Proteomes" id="UP000183995"/>
    </source>
</evidence>
<dbReference type="Proteomes" id="UP000183995">
    <property type="component" value="Unassembled WGS sequence"/>
</dbReference>
<dbReference type="InterPro" id="IPR011990">
    <property type="entry name" value="TPR-like_helical_dom_sf"/>
</dbReference>
<dbReference type="Gene3D" id="3.90.550.10">
    <property type="entry name" value="Spore Coat Polysaccharide Biosynthesis Protein SpsA, Chain A"/>
    <property type="match status" value="1"/>
</dbReference>
<dbReference type="SUPFAM" id="SSF48452">
    <property type="entry name" value="TPR-like"/>
    <property type="match status" value="1"/>
</dbReference>
<gene>
    <name evidence="1" type="ORF">SAMN02745823_00421</name>
</gene>
<sequence length="371" mass="43585">MHKYKICVYAICKNEEKFVDRWMDAVSEADMVVVTDTGSGDKTAERLRERGAVVYTETISPWRFDTARNIAMDHIPEHMDICVSNDLDEVFEKGWRQKLEDAWQPFYTRARYLFTWSHNPDGTPGKQFAMEKIHRRHGFRWVHPVHEVLEYSGEDQDQTVWVNGMVLNHYPDLSKPRAQYLPLLELSAQENPSDDRTMFWLGREYSYHGMHDRCIDTLKRHLQLPSAGWDEERSASMRFISRSYQAKNDFAEAKRWLFRAIAECPRVREPYLQLARFGYLEGNWPLVFLMTEKGLGITERPGSYLTEPESWGYSFYDLGAISAYRLGMYEKSYRYAEIACETEPNNPRLEKNLELIGTKLEEVQSAKEEPK</sequence>
<name>A0A1M5U9Y6_9FIRM</name>
<organism evidence="1 2">
    <name type="scientific">Sporobacter termitidis DSM 10068</name>
    <dbReference type="NCBI Taxonomy" id="1123282"/>
    <lineage>
        <taxon>Bacteria</taxon>
        <taxon>Bacillati</taxon>
        <taxon>Bacillota</taxon>
        <taxon>Clostridia</taxon>
        <taxon>Eubacteriales</taxon>
        <taxon>Oscillospiraceae</taxon>
        <taxon>Sporobacter</taxon>
    </lineage>
</organism>
<keyword evidence="2" id="KW-1185">Reference proteome</keyword>